<protein>
    <recommendedName>
        <fullName evidence="3">Gnk2-homologous domain-containing protein</fullName>
    </recommendedName>
</protein>
<evidence type="ECO:0000313" key="4">
    <source>
        <dbReference type="EMBL" id="CAG7906670.1"/>
    </source>
</evidence>
<dbReference type="CDD" id="cd23509">
    <property type="entry name" value="Gnk2-like"/>
    <property type="match status" value="1"/>
</dbReference>
<evidence type="ECO:0000256" key="2">
    <source>
        <dbReference type="ARBA" id="ARBA00022737"/>
    </source>
</evidence>
<organism evidence="4 5">
    <name type="scientific">Brassica campestris</name>
    <name type="common">Field mustard</name>
    <dbReference type="NCBI Taxonomy" id="3711"/>
    <lineage>
        <taxon>Eukaryota</taxon>
        <taxon>Viridiplantae</taxon>
        <taxon>Streptophyta</taxon>
        <taxon>Embryophyta</taxon>
        <taxon>Tracheophyta</taxon>
        <taxon>Spermatophyta</taxon>
        <taxon>Magnoliopsida</taxon>
        <taxon>eudicotyledons</taxon>
        <taxon>Gunneridae</taxon>
        <taxon>Pentapetalae</taxon>
        <taxon>rosids</taxon>
        <taxon>malvids</taxon>
        <taxon>Brassicales</taxon>
        <taxon>Brassicaceae</taxon>
        <taxon>Brassiceae</taxon>
        <taxon>Brassica</taxon>
    </lineage>
</organism>
<gene>
    <name evidence="4" type="ORF">BRAPAZ1V2_A04P15710.2</name>
</gene>
<dbReference type="InterPro" id="IPR002902">
    <property type="entry name" value="GNK2"/>
</dbReference>
<dbReference type="Gramene" id="A04p15710.2_BraZ1">
    <property type="protein sequence ID" value="A04p15710.2_BraZ1.CDS.1"/>
    <property type="gene ID" value="A04g15710.2_BraZ1"/>
</dbReference>
<proteinExistence type="predicted"/>
<evidence type="ECO:0000256" key="1">
    <source>
        <dbReference type="ARBA" id="ARBA00022729"/>
    </source>
</evidence>
<keyword evidence="2" id="KW-0677">Repeat</keyword>
<accession>A0A8D9MEJ0</accession>
<dbReference type="InterPro" id="IPR038408">
    <property type="entry name" value="GNK2_sf"/>
</dbReference>
<dbReference type="Proteomes" id="UP000694005">
    <property type="component" value="Chromosome A04"/>
</dbReference>
<name>A0A8D9MEJ0_BRACM</name>
<evidence type="ECO:0000259" key="3">
    <source>
        <dbReference type="PROSITE" id="PS51473"/>
    </source>
</evidence>
<evidence type="ECO:0000313" key="5">
    <source>
        <dbReference type="Proteomes" id="UP000694005"/>
    </source>
</evidence>
<dbReference type="Gene3D" id="3.30.430.20">
    <property type="entry name" value="Gnk2 domain, C-X8-C-X2-C motif"/>
    <property type="match status" value="1"/>
</dbReference>
<dbReference type="Pfam" id="PF01657">
    <property type="entry name" value="Stress-antifung"/>
    <property type="match status" value="1"/>
</dbReference>
<dbReference type="AlphaFoldDB" id="A0A8D9MEJ0"/>
<keyword evidence="1" id="KW-0732">Signal</keyword>
<dbReference type="PROSITE" id="PS51473">
    <property type="entry name" value="GNK2"/>
    <property type="match status" value="1"/>
</dbReference>
<dbReference type="EMBL" id="LS974620">
    <property type="protein sequence ID" value="CAG7906670.1"/>
    <property type="molecule type" value="Genomic_DNA"/>
</dbReference>
<sequence length="124" mass="14346">MVRYSDKFLLSALGTQANTFCGLPIEYPKQLANLDRDCLIKWVKLSSDHLCYLRRLLHIILWIRLGSLTCMIFNLLFSQCTPYLDPVNCTTCLKLASQDITECCSDKRWAMIWTPKCLVSLDTY</sequence>
<reference evidence="4 5" key="1">
    <citation type="submission" date="2021-07" db="EMBL/GenBank/DDBJ databases">
        <authorList>
            <consortium name="Genoscope - CEA"/>
            <person name="William W."/>
        </authorList>
    </citation>
    <scope>NUCLEOTIDE SEQUENCE [LARGE SCALE GENOMIC DNA]</scope>
</reference>
<feature type="non-terminal residue" evidence="4">
    <location>
        <position position="124"/>
    </location>
</feature>
<feature type="domain" description="Gnk2-homologous" evidence="3">
    <location>
        <begin position="19"/>
        <end position="124"/>
    </location>
</feature>